<comment type="function">
    <text evidence="1">Multidrug efflux pump.</text>
</comment>
<evidence type="ECO:0000313" key="14">
    <source>
        <dbReference type="EMBL" id="MDY5168799.1"/>
    </source>
</evidence>
<dbReference type="Pfam" id="PF01554">
    <property type="entry name" value="MatE"/>
    <property type="match status" value="2"/>
</dbReference>
<protein>
    <recommendedName>
        <fullName evidence="4">Probable multidrug resistance protein NorM</fullName>
    </recommendedName>
    <alternativeName>
        <fullName evidence="12">Multidrug-efflux transporter</fullName>
    </alternativeName>
</protein>
<dbReference type="AlphaFoldDB" id="A0A318KHU8"/>
<feature type="transmembrane region" description="Helical" evidence="13">
    <location>
        <begin position="388"/>
        <end position="409"/>
    </location>
</feature>
<dbReference type="Proteomes" id="UP001276902">
    <property type="component" value="Unassembled WGS sequence"/>
</dbReference>
<evidence type="ECO:0000256" key="11">
    <source>
        <dbReference type="ARBA" id="ARBA00023136"/>
    </source>
</evidence>
<evidence type="ECO:0000256" key="1">
    <source>
        <dbReference type="ARBA" id="ARBA00003408"/>
    </source>
</evidence>
<keyword evidence="5" id="KW-0813">Transport</keyword>
<feature type="transmembrane region" description="Helical" evidence="13">
    <location>
        <begin position="12"/>
        <end position="30"/>
    </location>
</feature>
<dbReference type="OrthoDB" id="9776324at2"/>
<evidence type="ECO:0000256" key="9">
    <source>
        <dbReference type="ARBA" id="ARBA00022989"/>
    </source>
</evidence>
<dbReference type="NCBIfam" id="TIGR00797">
    <property type="entry name" value="matE"/>
    <property type="match status" value="1"/>
</dbReference>
<feature type="transmembrane region" description="Helical" evidence="13">
    <location>
        <begin position="319"/>
        <end position="343"/>
    </location>
</feature>
<dbReference type="GO" id="GO:0015297">
    <property type="term" value="F:antiporter activity"/>
    <property type="evidence" value="ECO:0007669"/>
    <property type="project" value="UniProtKB-KW"/>
</dbReference>
<evidence type="ECO:0000256" key="6">
    <source>
        <dbReference type="ARBA" id="ARBA00022449"/>
    </source>
</evidence>
<dbReference type="EMBL" id="QJKH01000011">
    <property type="protein sequence ID" value="PXX77309.1"/>
    <property type="molecule type" value="Genomic_DNA"/>
</dbReference>
<proteinExistence type="inferred from homology"/>
<dbReference type="InterPro" id="IPR048279">
    <property type="entry name" value="MdtK-like"/>
</dbReference>
<dbReference type="Proteomes" id="UP000247612">
    <property type="component" value="Unassembled WGS sequence"/>
</dbReference>
<dbReference type="PIRSF" id="PIRSF006603">
    <property type="entry name" value="DinF"/>
    <property type="match status" value="1"/>
</dbReference>
<name>A0A318KHU8_9FIRM</name>
<evidence type="ECO:0000256" key="10">
    <source>
        <dbReference type="ARBA" id="ARBA00023065"/>
    </source>
</evidence>
<dbReference type="GO" id="GO:0006811">
    <property type="term" value="P:monoatomic ion transport"/>
    <property type="evidence" value="ECO:0007669"/>
    <property type="project" value="UniProtKB-KW"/>
</dbReference>
<keyword evidence="10" id="KW-0406">Ion transport</keyword>
<evidence type="ECO:0000256" key="4">
    <source>
        <dbReference type="ARBA" id="ARBA00020268"/>
    </source>
</evidence>
<evidence type="ECO:0000256" key="2">
    <source>
        <dbReference type="ARBA" id="ARBA00004651"/>
    </source>
</evidence>
<evidence type="ECO:0000313" key="16">
    <source>
        <dbReference type="Proteomes" id="UP000247612"/>
    </source>
</evidence>
<keyword evidence="8 13" id="KW-0812">Transmembrane</keyword>
<reference evidence="14" key="2">
    <citation type="submission" date="2022-03" db="EMBL/GenBank/DDBJ databases">
        <title>First case of bacteraemia caused by Dielma fastidiosa in a patient hospitalised with diverticulitis.</title>
        <authorList>
            <person name="Forman-Ankjaer B."/>
            <person name="Hvid-Jensen F."/>
            <person name="Kobel C.M."/>
            <person name="Greve T."/>
        </authorList>
    </citation>
    <scope>NUCLEOTIDE SEQUENCE</scope>
    <source>
        <strain evidence="14">AUH_DF_2021</strain>
    </source>
</reference>
<organism evidence="15 16">
    <name type="scientific">Dielma fastidiosa</name>
    <dbReference type="NCBI Taxonomy" id="1034346"/>
    <lineage>
        <taxon>Bacteria</taxon>
        <taxon>Bacillati</taxon>
        <taxon>Bacillota</taxon>
        <taxon>Erysipelotrichia</taxon>
        <taxon>Erysipelotrichales</taxon>
        <taxon>Erysipelotrichaceae</taxon>
        <taxon>Dielma</taxon>
    </lineage>
</organism>
<keyword evidence="9 13" id="KW-1133">Transmembrane helix</keyword>
<dbReference type="GO" id="GO:0042910">
    <property type="term" value="F:xenobiotic transmembrane transporter activity"/>
    <property type="evidence" value="ECO:0007669"/>
    <property type="project" value="InterPro"/>
</dbReference>
<dbReference type="GO" id="GO:0005886">
    <property type="term" value="C:plasma membrane"/>
    <property type="evidence" value="ECO:0007669"/>
    <property type="project" value="UniProtKB-SubCell"/>
</dbReference>
<reference evidence="15 16" key="1">
    <citation type="submission" date="2018-05" db="EMBL/GenBank/DDBJ databases">
        <title>Genomic Encyclopedia of Type Strains, Phase IV (KMG-IV): sequencing the most valuable type-strain genomes for metagenomic binning, comparative biology and taxonomic classification.</title>
        <authorList>
            <person name="Goeker M."/>
        </authorList>
    </citation>
    <scope>NUCLEOTIDE SEQUENCE [LARGE SCALE GENOMIC DNA]</scope>
    <source>
        <strain evidence="15 16">JC118</strain>
    </source>
</reference>
<feature type="transmembrane region" description="Helical" evidence="13">
    <location>
        <begin position="355"/>
        <end position="376"/>
    </location>
</feature>
<evidence type="ECO:0000256" key="5">
    <source>
        <dbReference type="ARBA" id="ARBA00022448"/>
    </source>
</evidence>
<keyword evidence="6" id="KW-0050">Antiport</keyword>
<evidence type="ECO:0000256" key="12">
    <source>
        <dbReference type="ARBA" id="ARBA00031636"/>
    </source>
</evidence>
<comment type="caution">
    <text evidence="15">The sequence shown here is derived from an EMBL/GenBank/DDBJ whole genome shotgun (WGS) entry which is preliminary data.</text>
</comment>
<feature type="transmembrane region" description="Helical" evidence="13">
    <location>
        <begin position="96"/>
        <end position="118"/>
    </location>
</feature>
<keyword evidence="16" id="KW-1185">Reference proteome</keyword>
<evidence type="ECO:0000256" key="7">
    <source>
        <dbReference type="ARBA" id="ARBA00022475"/>
    </source>
</evidence>
<dbReference type="PANTHER" id="PTHR43298">
    <property type="entry name" value="MULTIDRUG RESISTANCE PROTEIN NORM-RELATED"/>
    <property type="match status" value="1"/>
</dbReference>
<evidence type="ECO:0000256" key="8">
    <source>
        <dbReference type="ARBA" id="ARBA00022692"/>
    </source>
</evidence>
<keyword evidence="7" id="KW-1003">Cell membrane</keyword>
<dbReference type="STRING" id="1034346.GCA_000313565_03225"/>
<dbReference type="GeneID" id="94442325"/>
<evidence type="ECO:0000313" key="15">
    <source>
        <dbReference type="EMBL" id="PXX77309.1"/>
    </source>
</evidence>
<dbReference type="InterPro" id="IPR002528">
    <property type="entry name" value="MATE_fam"/>
</dbReference>
<feature type="transmembrane region" description="Helical" evidence="13">
    <location>
        <begin position="61"/>
        <end position="84"/>
    </location>
</feature>
<dbReference type="InterPro" id="IPR050222">
    <property type="entry name" value="MATE_MdtK"/>
</dbReference>
<dbReference type="PANTHER" id="PTHR43298:SF2">
    <property type="entry name" value="FMN_FAD EXPORTER YEEO-RELATED"/>
    <property type="match status" value="1"/>
</dbReference>
<feature type="transmembrane region" description="Helical" evidence="13">
    <location>
        <begin position="421"/>
        <end position="438"/>
    </location>
</feature>
<dbReference type="EMBL" id="JALDAW010000016">
    <property type="protein sequence ID" value="MDY5168799.1"/>
    <property type="molecule type" value="Genomic_DNA"/>
</dbReference>
<accession>A0A318KHU8</accession>
<keyword evidence="11 13" id="KW-0472">Membrane</keyword>
<feature type="transmembrane region" description="Helical" evidence="13">
    <location>
        <begin position="240"/>
        <end position="265"/>
    </location>
</feature>
<feature type="transmembrane region" description="Helical" evidence="13">
    <location>
        <begin position="138"/>
        <end position="162"/>
    </location>
</feature>
<gene>
    <name evidence="15" type="ORF">DES51_11159</name>
    <name evidence="14" type="ORF">MQE39_11805</name>
</gene>
<dbReference type="RefSeq" id="WP_022939503.1">
    <property type="nucleotide sequence ID" value="NZ_CABKRQ010000010.1"/>
</dbReference>
<feature type="transmembrane region" description="Helical" evidence="13">
    <location>
        <begin position="196"/>
        <end position="219"/>
    </location>
</feature>
<dbReference type="CDD" id="cd13138">
    <property type="entry name" value="MATE_yoeA_like"/>
    <property type="match status" value="1"/>
</dbReference>
<evidence type="ECO:0000256" key="3">
    <source>
        <dbReference type="ARBA" id="ARBA00010199"/>
    </source>
</evidence>
<sequence>MKNTVNGITEGVIWKQLLIFFFPIVLGTFFQQLYNTVDAIIVGNFVGKEALASVGGTTGTLINLTVGFFVGLSSGAGVVLAQYFGAQDRENIHRSVHTSIALGILGGAILMVIGIFGAESAMRMMQTPEEIMAYSLTYLRIYFIGVIPQMIYNMGSGLLRAVGDAKRPLYYLIAACGVNIVLDLLFVVIFRWEVMGVAVATILSQLVSAILVSYTLIRSDTLYQLHPREIRLNPTILKEIIIIGLPAGLQSVMYAISNVIIQSSINAYGTNSIAAWTAYGKIDGLFWMVMGAFGVAITTFVGQNFGARKLDRVHKSVKISILMASITAIAISCLFLSTGQFIYRLFTNDAQVIEIGMQILWILGPFYVCYVCIELLSGAMRGCGESFVPMVMTALGICGLRIAWIAYYMPQNVLLDKILQCYPITWIVTSIFFILYYLQGGWLKRRKLKAGIIE</sequence>
<evidence type="ECO:0000256" key="13">
    <source>
        <dbReference type="SAM" id="Phobius"/>
    </source>
</evidence>
<feature type="transmembrane region" description="Helical" evidence="13">
    <location>
        <begin position="169"/>
        <end position="190"/>
    </location>
</feature>
<comment type="subcellular location">
    <subcellularLocation>
        <location evidence="2">Cell membrane</location>
        <topology evidence="2">Multi-pass membrane protein</topology>
    </subcellularLocation>
</comment>
<feature type="transmembrane region" description="Helical" evidence="13">
    <location>
        <begin position="285"/>
        <end position="307"/>
    </location>
</feature>
<comment type="similarity">
    <text evidence="3">Belongs to the multi antimicrobial extrusion (MATE) (TC 2.A.66.1) family.</text>
</comment>